<dbReference type="AlphaFoldDB" id="A0A086KHN6"/>
<keyword evidence="1" id="KW-0092">Biotin</keyword>
<dbReference type="InterPro" id="IPR000089">
    <property type="entry name" value="Biotin_lipoyl"/>
</dbReference>
<feature type="region of interest" description="Disordered" evidence="2">
    <location>
        <begin position="194"/>
        <end position="222"/>
    </location>
</feature>
<dbReference type="InterPro" id="IPR050709">
    <property type="entry name" value="Biotin_Carboxyl_Carrier/Decarb"/>
</dbReference>
<dbReference type="Pfam" id="PF00364">
    <property type="entry name" value="Biotin_lipoyl"/>
    <property type="match status" value="1"/>
</dbReference>
<evidence type="ECO:0000256" key="1">
    <source>
        <dbReference type="ARBA" id="ARBA00023267"/>
    </source>
</evidence>
<feature type="compositionally biased region" description="Basic and acidic residues" evidence="2">
    <location>
        <begin position="194"/>
        <end position="206"/>
    </location>
</feature>
<dbReference type="PANTHER" id="PTHR45266:SF3">
    <property type="entry name" value="OXALOACETATE DECARBOXYLASE ALPHA CHAIN"/>
    <property type="match status" value="1"/>
</dbReference>
<evidence type="ECO:0000313" key="5">
    <source>
        <dbReference type="Proteomes" id="UP000028837"/>
    </source>
</evidence>
<dbReference type="EMBL" id="AHZU02000472">
    <property type="protein sequence ID" value="KFG43904.1"/>
    <property type="molecule type" value="Genomic_DNA"/>
</dbReference>
<feature type="region of interest" description="Disordered" evidence="2">
    <location>
        <begin position="686"/>
        <end position="719"/>
    </location>
</feature>
<dbReference type="EC" id="6.4.1.1" evidence="4"/>
<evidence type="ECO:0000259" key="3">
    <source>
        <dbReference type="PROSITE" id="PS50968"/>
    </source>
</evidence>
<dbReference type="CDD" id="cd06850">
    <property type="entry name" value="biotinyl_domain"/>
    <property type="match status" value="1"/>
</dbReference>
<feature type="compositionally biased region" description="Basic and acidic residues" evidence="2">
    <location>
        <begin position="696"/>
        <end position="711"/>
    </location>
</feature>
<feature type="compositionally biased region" description="Basic and acidic residues" evidence="2">
    <location>
        <begin position="260"/>
        <end position="270"/>
    </location>
</feature>
<dbReference type="OrthoDB" id="329862at2759"/>
<dbReference type="Proteomes" id="UP000028837">
    <property type="component" value="Unassembled WGS sequence"/>
</dbReference>
<sequence>MPPLSFFLCLRVPFAPVFHPWASKLLSVHKHFHRTIRHNLASFMQQTRTDSRHFVRYVVGIAKASATRARDNQVATVIDVGSSKGPSSTEIIPEGYTEEPQGIRLYGEATVPDPSRSSSVGADECIEETFPHIVAHAFLENSPATKIRIYISKRQENTFHSYGNSKVIGTHDTCAVRFHTFRFATAHLVLSEQKSGELEKTERGEDGGSPAKPAGTPSHTAAQEVVKKGTFHDELLSEENIMKTVNDRQGIQWRIRESRRSLHTECRSQPEDGTEPSGRPQLHESAKRLLFALSSAVMTIHEHKRTLEATAAAMGIPPALCFQYPGANSSSPLSPVSPISALLSKMPWADFTGFRVNLPTVPVDFHLTVSASIAIHDHQQSEVPSKTNSSCRLPHTVDPLCGKASFGVSREEQERNSAQPAPDVPVVGNAQFSRWKEAQTRGVVCNGNGDQLLAEQQAFTVTARVWVLEVPSASYSRKSFVALTSDLDGQEAEQAPRHSETIRDTVLTNRMPYEDNRAETSRPSTSPAWKPTKGSTYRFCVCLAEDDHVKKSASDKITDNVAKETEAPFSDTAATQTENVQGEDYFGGEGAMRVTAAVDAEGRLVYNVEETFCAYSGVAEVGTEETDSFAEENFATRRETKLVPALIITTSQQSGRETVYLRAAVSTSPPFDSGASQREIEECHMETGDSFSGTEHLGKTSSAERMDDPHDGQSLSGGRMLGAKLPLGKVLTSFTYRDDPEGARKQRNVCEVRAPMNGTVIKVAVKEGEHVTKNALLAVMEAMKMETVIRSPYNGIVTSVRSREGVSTKQGQSLLEILEDPEREQ</sequence>
<organism evidence="4 5">
    <name type="scientific">Toxoplasma gondii GAB2-2007-GAL-DOM2</name>
    <dbReference type="NCBI Taxonomy" id="1130820"/>
    <lineage>
        <taxon>Eukaryota</taxon>
        <taxon>Sar</taxon>
        <taxon>Alveolata</taxon>
        <taxon>Apicomplexa</taxon>
        <taxon>Conoidasida</taxon>
        <taxon>Coccidia</taxon>
        <taxon>Eucoccidiorida</taxon>
        <taxon>Eimeriorina</taxon>
        <taxon>Sarcocystidae</taxon>
        <taxon>Toxoplasma</taxon>
    </lineage>
</organism>
<dbReference type="GO" id="GO:0004736">
    <property type="term" value="F:pyruvate carboxylase activity"/>
    <property type="evidence" value="ECO:0007669"/>
    <property type="project" value="UniProtKB-EC"/>
</dbReference>
<dbReference type="PANTHER" id="PTHR45266">
    <property type="entry name" value="OXALOACETATE DECARBOXYLASE ALPHA CHAIN"/>
    <property type="match status" value="1"/>
</dbReference>
<evidence type="ECO:0000256" key="2">
    <source>
        <dbReference type="SAM" id="MobiDB-lite"/>
    </source>
</evidence>
<keyword evidence="4" id="KW-0436">Ligase</keyword>
<dbReference type="SUPFAM" id="SSF51230">
    <property type="entry name" value="Single hybrid motif"/>
    <property type="match status" value="1"/>
</dbReference>
<feature type="domain" description="Lipoyl-binding" evidence="3">
    <location>
        <begin position="749"/>
        <end position="819"/>
    </location>
</feature>
<accession>A0A086KHN6</accession>
<dbReference type="Gene3D" id="2.40.50.100">
    <property type="match status" value="1"/>
</dbReference>
<comment type="caution">
    <text evidence="4">The sequence shown here is derived from an EMBL/GenBank/DDBJ whole genome shotgun (WGS) entry which is preliminary data.</text>
</comment>
<dbReference type="InterPro" id="IPR011053">
    <property type="entry name" value="Single_hybrid_motif"/>
</dbReference>
<dbReference type="PROSITE" id="PS50968">
    <property type="entry name" value="BIOTINYL_LIPOYL"/>
    <property type="match status" value="1"/>
</dbReference>
<gene>
    <name evidence="4" type="ORF">TGDOM2_269600</name>
</gene>
<evidence type="ECO:0000313" key="4">
    <source>
        <dbReference type="EMBL" id="KFG43904.1"/>
    </source>
</evidence>
<proteinExistence type="predicted"/>
<reference evidence="4 5" key="1">
    <citation type="submission" date="2014-02" db="EMBL/GenBank/DDBJ databases">
        <authorList>
            <person name="Sibley D."/>
            <person name="Venepally P."/>
            <person name="Karamycheva S."/>
            <person name="Hadjithomas M."/>
            <person name="Khan A."/>
            <person name="Brunk B."/>
            <person name="Roos D."/>
            <person name="Caler E."/>
            <person name="Lorenzi H."/>
        </authorList>
    </citation>
    <scope>NUCLEOTIDE SEQUENCE [LARGE SCALE GENOMIC DNA]</scope>
    <source>
        <strain evidence="4 5">GAB2-2007-GAL-DOM2</strain>
    </source>
</reference>
<protein>
    <submittedName>
        <fullName evidence="4">Biotin-requiring enzyme domain-containing protein</fullName>
        <ecNumber evidence="4">6.4.1.1</ecNumber>
    </submittedName>
</protein>
<feature type="region of interest" description="Disordered" evidence="2">
    <location>
        <begin position="802"/>
        <end position="825"/>
    </location>
</feature>
<name>A0A086KHN6_TOXGO</name>
<dbReference type="FunFam" id="2.40.50.100:FF:000003">
    <property type="entry name" value="Acetyl-CoA carboxylase biotin carboxyl carrier protein"/>
    <property type="match status" value="1"/>
</dbReference>
<feature type="region of interest" description="Disordered" evidence="2">
    <location>
        <begin position="260"/>
        <end position="282"/>
    </location>
</feature>
<dbReference type="VEuPathDB" id="ToxoDB:TGDOM2_269600"/>